<dbReference type="Proteomes" id="UP001236014">
    <property type="component" value="Chromosome"/>
</dbReference>
<accession>A0A9Y2IAF6</accession>
<dbReference type="KEGG" id="acab:QRX50_35945"/>
<gene>
    <name evidence="1" type="ORF">QRX50_35945</name>
</gene>
<evidence type="ECO:0000313" key="2">
    <source>
        <dbReference type="Proteomes" id="UP001236014"/>
    </source>
</evidence>
<organism evidence="1 2">
    <name type="scientific">Amycolatopsis carbonis</name>
    <dbReference type="NCBI Taxonomy" id="715471"/>
    <lineage>
        <taxon>Bacteria</taxon>
        <taxon>Bacillati</taxon>
        <taxon>Actinomycetota</taxon>
        <taxon>Actinomycetes</taxon>
        <taxon>Pseudonocardiales</taxon>
        <taxon>Pseudonocardiaceae</taxon>
        <taxon>Amycolatopsis</taxon>
    </lineage>
</organism>
<proteinExistence type="predicted"/>
<dbReference type="RefSeq" id="WP_285967538.1">
    <property type="nucleotide sequence ID" value="NZ_CP127294.1"/>
</dbReference>
<protein>
    <submittedName>
        <fullName evidence="1">Uncharacterized protein</fullName>
    </submittedName>
</protein>
<name>A0A9Y2IAF6_9PSEU</name>
<reference evidence="1 2" key="1">
    <citation type="submission" date="2023-06" db="EMBL/GenBank/DDBJ databases">
        <authorList>
            <person name="Oyuntsetseg B."/>
            <person name="Kim S.B."/>
        </authorList>
    </citation>
    <scope>NUCLEOTIDE SEQUENCE [LARGE SCALE GENOMIC DNA]</scope>
    <source>
        <strain evidence="1 2">2-15</strain>
    </source>
</reference>
<dbReference type="EMBL" id="CP127294">
    <property type="protein sequence ID" value="WIX76790.1"/>
    <property type="molecule type" value="Genomic_DNA"/>
</dbReference>
<sequence>MTDSTARQDPFGLNKVRDRREYARELTELIERGRREPWTALLSGTEAYAVAELLGQYAQLDPTAELNQLAATLASRLYSRLGV</sequence>
<dbReference type="AlphaFoldDB" id="A0A9Y2IAF6"/>
<evidence type="ECO:0000313" key="1">
    <source>
        <dbReference type="EMBL" id="WIX76790.1"/>
    </source>
</evidence>
<keyword evidence="2" id="KW-1185">Reference proteome</keyword>